<dbReference type="AlphaFoldDB" id="A0A315XQB2"/>
<comment type="caution">
    <text evidence="1">The sequence shown here is derived from an EMBL/GenBank/DDBJ whole genome shotgun (WGS) entry which is preliminary data.</text>
</comment>
<evidence type="ECO:0008006" key="3">
    <source>
        <dbReference type="Google" id="ProtNLM"/>
    </source>
</evidence>
<name>A0A315XQB2_9EURY</name>
<evidence type="ECO:0000313" key="1">
    <source>
        <dbReference type="EMBL" id="PWB88360.1"/>
    </source>
</evidence>
<dbReference type="EMBL" id="MZGS01000006">
    <property type="protein sequence ID" value="PWB88360.1"/>
    <property type="molecule type" value="Genomic_DNA"/>
</dbReference>
<protein>
    <recommendedName>
        <fullName evidence="3">RanBP2-type domain-containing protein</fullName>
    </recommendedName>
</protein>
<sequence length="95" mass="10859">MFKIKFSTRQKIFTKYQNLNILPNNNLCITGSDNMITCNVCGHLNSPERATCENCGSDLSDSPDWDIFEIDDFGDDMLDFDDAEELGYVDPDDYE</sequence>
<dbReference type="Proteomes" id="UP000251717">
    <property type="component" value="Unassembled WGS sequence"/>
</dbReference>
<reference evidence="1 2" key="1">
    <citation type="submission" date="2017-03" db="EMBL/GenBank/DDBJ databases">
        <title>Genome sequence of Methanobrevibacter thaueri.</title>
        <authorList>
            <person name="Poehlein A."/>
            <person name="Seedorf H."/>
            <person name="Daniel R."/>
        </authorList>
    </citation>
    <scope>NUCLEOTIDE SEQUENCE [LARGE SCALE GENOMIC DNA]</scope>
    <source>
        <strain evidence="1 2">DSM 11995</strain>
    </source>
</reference>
<gene>
    <name evidence="1" type="ORF">MBBTH_00910</name>
</gene>
<accession>A0A315XQB2</accession>
<evidence type="ECO:0000313" key="2">
    <source>
        <dbReference type="Proteomes" id="UP000251717"/>
    </source>
</evidence>
<keyword evidence="2" id="KW-1185">Reference proteome</keyword>
<proteinExistence type="predicted"/>
<organism evidence="1 2">
    <name type="scientific">Methanobrevibacter thaueri</name>
    <dbReference type="NCBI Taxonomy" id="190975"/>
    <lineage>
        <taxon>Archaea</taxon>
        <taxon>Methanobacteriati</taxon>
        <taxon>Methanobacteriota</taxon>
        <taxon>Methanomada group</taxon>
        <taxon>Methanobacteria</taxon>
        <taxon>Methanobacteriales</taxon>
        <taxon>Methanobacteriaceae</taxon>
        <taxon>Methanobrevibacter</taxon>
    </lineage>
</organism>